<dbReference type="SUPFAM" id="SSF110997">
    <property type="entry name" value="Sporulation related repeat"/>
    <property type="match status" value="1"/>
</dbReference>
<dbReference type="Gene3D" id="3.30.70.1070">
    <property type="entry name" value="Sporulation related repeat"/>
    <property type="match status" value="1"/>
</dbReference>
<dbReference type="RefSeq" id="WP_194113102.1">
    <property type="nucleotide sequence ID" value="NZ_JADFFL010000008.1"/>
</dbReference>
<name>A0A929L0G7_9SPHI</name>
<dbReference type="InterPro" id="IPR036680">
    <property type="entry name" value="SPOR-like_sf"/>
</dbReference>
<dbReference type="PROSITE" id="PS51724">
    <property type="entry name" value="SPOR"/>
    <property type="match status" value="1"/>
</dbReference>
<dbReference type="Proteomes" id="UP000622475">
    <property type="component" value="Unassembled WGS sequence"/>
</dbReference>
<dbReference type="GO" id="GO:0042834">
    <property type="term" value="F:peptidoglycan binding"/>
    <property type="evidence" value="ECO:0007669"/>
    <property type="project" value="InterPro"/>
</dbReference>
<feature type="domain" description="SPOR" evidence="2">
    <location>
        <begin position="70"/>
        <end position="150"/>
    </location>
</feature>
<dbReference type="AlphaFoldDB" id="A0A929L0G7"/>
<evidence type="ECO:0000313" key="4">
    <source>
        <dbReference type="Proteomes" id="UP000622475"/>
    </source>
</evidence>
<accession>A0A929L0G7</accession>
<evidence type="ECO:0000259" key="2">
    <source>
        <dbReference type="PROSITE" id="PS51724"/>
    </source>
</evidence>
<gene>
    <name evidence="3" type="ORF">IRJ16_18365</name>
</gene>
<keyword evidence="4" id="KW-1185">Reference proteome</keyword>
<dbReference type="InterPro" id="IPR007730">
    <property type="entry name" value="SPOR-like_dom"/>
</dbReference>
<proteinExistence type="predicted"/>
<evidence type="ECO:0000256" key="1">
    <source>
        <dbReference type="SAM" id="SignalP"/>
    </source>
</evidence>
<feature type="chain" id="PRO_5037158574" evidence="1">
    <location>
        <begin position="30"/>
        <end position="153"/>
    </location>
</feature>
<sequence>MKPTAFHYQALRKIIGCCLLLLAVQASQAQTRGTVEVIKDPRIDTLAARRLEAARGGGNAAYNPANGAPAISTQGYRVQFFFGSSRAEAYAAQAKMQTRYPEYRTYITFSEPNFKVRVGDFRTRLEATRLVQELRPIFHTLFVIPERINPPVQ</sequence>
<keyword evidence="1" id="KW-0732">Signal</keyword>
<dbReference type="EMBL" id="JADFFL010000008">
    <property type="protein sequence ID" value="MBE9663853.1"/>
    <property type="molecule type" value="Genomic_DNA"/>
</dbReference>
<dbReference type="Pfam" id="PF05036">
    <property type="entry name" value="SPOR"/>
    <property type="match status" value="1"/>
</dbReference>
<organism evidence="3 4">
    <name type="scientific">Mucilaginibacter myungsuensis</name>
    <dbReference type="NCBI Taxonomy" id="649104"/>
    <lineage>
        <taxon>Bacteria</taxon>
        <taxon>Pseudomonadati</taxon>
        <taxon>Bacteroidota</taxon>
        <taxon>Sphingobacteriia</taxon>
        <taxon>Sphingobacteriales</taxon>
        <taxon>Sphingobacteriaceae</taxon>
        <taxon>Mucilaginibacter</taxon>
    </lineage>
</organism>
<evidence type="ECO:0000313" key="3">
    <source>
        <dbReference type="EMBL" id="MBE9663853.1"/>
    </source>
</evidence>
<comment type="caution">
    <text evidence="3">The sequence shown here is derived from an EMBL/GenBank/DDBJ whole genome shotgun (WGS) entry which is preliminary data.</text>
</comment>
<protein>
    <submittedName>
        <fullName evidence="3">SPOR domain-containing protein</fullName>
    </submittedName>
</protein>
<reference evidence="3" key="1">
    <citation type="submission" date="2020-10" db="EMBL/GenBank/DDBJ databases">
        <title>Mucilaginibacter mali sp. nov., isolated from rhizosphere soil of apple orchard.</title>
        <authorList>
            <person name="Lee J.-S."/>
            <person name="Kim H.S."/>
            <person name="Kim J.-S."/>
        </authorList>
    </citation>
    <scope>NUCLEOTIDE SEQUENCE</scope>
    <source>
        <strain evidence="3">KCTC 22746</strain>
    </source>
</reference>
<feature type="signal peptide" evidence="1">
    <location>
        <begin position="1"/>
        <end position="29"/>
    </location>
</feature>